<gene>
    <name evidence="1" type="ORF">ACFQS8_14475</name>
</gene>
<proteinExistence type="predicted"/>
<keyword evidence="2" id="KW-1185">Reference proteome</keyword>
<name>A0ABW2IPC4_9PROT</name>
<organism evidence="1 2">
    <name type="scientific">Hirschia litorea</name>
    <dbReference type="NCBI Taxonomy" id="1199156"/>
    <lineage>
        <taxon>Bacteria</taxon>
        <taxon>Pseudomonadati</taxon>
        <taxon>Pseudomonadota</taxon>
        <taxon>Alphaproteobacteria</taxon>
        <taxon>Hyphomonadales</taxon>
        <taxon>Hyphomonadaceae</taxon>
        <taxon>Hirschia</taxon>
    </lineage>
</organism>
<sequence length="19" mass="2287">MIALSYPLPFRTTLHKIER</sequence>
<dbReference type="EMBL" id="JBHTBR010000007">
    <property type="protein sequence ID" value="MFC7292833.1"/>
    <property type="molecule type" value="Genomic_DNA"/>
</dbReference>
<evidence type="ECO:0000313" key="2">
    <source>
        <dbReference type="Proteomes" id="UP001596492"/>
    </source>
</evidence>
<dbReference type="Proteomes" id="UP001596492">
    <property type="component" value="Unassembled WGS sequence"/>
</dbReference>
<comment type="caution">
    <text evidence="1">The sequence shown here is derived from an EMBL/GenBank/DDBJ whole genome shotgun (WGS) entry which is preliminary data.</text>
</comment>
<dbReference type="RefSeq" id="WP_382168764.1">
    <property type="nucleotide sequence ID" value="NZ_JBHTBR010000007.1"/>
</dbReference>
<reference evidence="2" key="1">
    <citation type="journal article" date="2019" name="Int. J. Syst. Evol. Microbiol.">
        <title>The Global Catalogue of Microorganisms (GCM) 10K type strain sequencing project: providing services to taxonomists for standard genome sequencing and annotation.</title>
        <authorList>
            <consortium name="The Broad Institute Genomics Platform"/>
            <consortium name="The Broad Institute Genome Sequencing Center for Infectious Disease"/>
            <person name="Wu L."/>
            <person name="Ma J."/>
        </authorList>
    </citation>
    <scope>NUCLEOTIDE SEQUENCE [LARGE SCALE GENOMIC DNA]</scope>
    <source>
        <strain evidence="2">CCUG 51308</strain>
    </source>
</reference>
<protein>
    <submittedName>
        <fullName evidence="1">Uncharacterized protein</fullName>
    </submittedName>
</protein>
<evidence type="ECO:0000313" key="1">
    <source>
        <dbReference type="EMBL" id="MFC7292833.1"/>
    </source>
</evidence>
<accession>A0ABW2IPC4</accession>